<keyword evidence="6" id="KW-0863">Zinc-finger</keyword>
<dbReference type="FunCoup" id="A0A7E5WQL7">
    <property type="interactions" value="2529"/>
</dbReference>
<evidence type="ECO:0000259" key="13">
    <source>
        <dbReference type="Pfam" id="PF03159"/>
    </source>
</evidence>
<keyword evidence="3 11" id="KW-0507">mRNA processing</keyword>
<dbReference type="RefSeq" id="XP_026743038.1">
    <property type="nucleotide sequence ID" value="XM_026887237.1"/>
</dbReference>
<dbReference type="GO" id="GO:0004534">
    <property type="term" value="F:5'-3' RNA exonuclease activity"/>
    <property type="evidence" value="ECO:0007669"/>
    <property type="project" value="UniProtKB-UniRule"/>
</dbReference>
<keyword evidence="7 11" id="KW-0378">Hydrolase</keyword>
<sequence length="987" mass="112267">MGVPAFFRWLSRKYPSVIVECIEQRPTDVDGELVYIDSSLPNPNGVEFDNLYLDMNGIIHPCTHPEDKPPPKDEDEMMVAIFECIDRLFRIVRPRKLLYMAIDGVAPRAKMNQQRSRRFRASKETQEKIDEIARIRSELLAKGAYLPPERPKEAHFDSNCITPGTPFMDRLSKCLHYYIHDRLNNDPGWKGIKVILSDANVPGEGEHKIMDYIRRQRVQPEHDPNTQHVLCGADADLIMLGLATHEPNFTIIREEFKPNKPRPCDVCGQLGHEMKECTGSNPDAALVRADPAFGNQDSFIFVRLSVLREYLEKELQMPDLPFPYDFERALDDWVFMCFFVGNDFLPHLPSLEIREGAVDRLVNLYKKCVYKTKGWITDSGDVNLERVQVIMTELGHMEDEIFKRRHQNELNFKHKDKMRKRNQQRVNFQMLEKTQFAPMPIAEAIKPLENVRQEAAVLRIAGMQRAAAQEQDGDRGRKRSATAAGLDDDDDDKHDEVRLWEEGFKERYYESKFEVARDNLEFRYRVALQYVRGLCWVLRYYYQGCASWKWYFPYHYAPFASDFVNICGLSTKFEEGTQPFRPLEQLMGVFPAASSSHVPRPWACLMSDPFSPIIDFYPTDFKIDLNGKKFAWQGVALLPFVDEARLFKALEPYYGDLTEAEKQRNIRGWDRLYVGPGNKSYAYVCGLYAAAGARLAALVAEPARYRYCSDGVSGDVMLSKDCVVVGGQLPSPVIGLQPVLGNQVVCVRFSDPEYDKEFPARRLEGAVQPPRVLRPGQGPEDTGNRNWRPQIGMVRSNTIASMEEAGRRMLGHHLPRAQPYGAVPPPQGQHQRSQSFGPRPSGYMPYQGHGQGGRSYSSGNQEQGSRYNRDHSQGSRGYQNNHEQGYSQGNQGSRSGFGYGNQNRFGNNSGGYNQNRSQSQGYSSQSGGYQKYGGHQTSQGYSSTNKSSNQGYSTQGGRDSRSRHHSDQPPSGQGRRYQGSSQGGSWH</sequence>
<dbReference type="GO" id="GO:0006397">
    <property type="term" value="P:mRNA processing"/>
    <property type="evidence" value="ECO:0007669"/>
    <property type="project" value="UniProtKB-UniRule"/>
</dbReference>
<keyword evidence="15" id="KW-1185">Reference proteome</keyword>
<dbReference type="AlphaFoldDB" id="A0A7E5WQL7"/>
<feature type="region of interest" description="Disordered" evidence="12">
    <location>
        <begin position="762"/>
        <end position="793"/>
    </location>
</feature>
<evidence type="ECO:0000256" key="7">
    <source>
        <dbReference type="ARBA" id="ARBA00022801"/>
    </source>
</evidence>
<feature type="compositionally biased region" description="Low complexity" evidence="12">
    <location>
        <begin position="971"/>
        <end position="987"/>
    </location>
</feature>
<accession>A0A7E5WQL7</accession>
<comment type="function">
    <text evidence="11">Possesses 5'-&gt;3' exoribonuclease activity. May promote termination of transcription by RNA polymerase II.</text>
</comment>
<dbReference type="Gene3D" id="1.25.40.1050">
    <property type="match status" value="1"/>
</dbReference>
<feature type="compositionally biased region" description="Polar residues" evidence="12">
    <location>
        <begin position="937"/>
        <end position="957"/>
    </location>
</feature>
<dbReference type="Proteomes" id="UP000322000">
    <property type="component" value="Chromosome 23"/>
</dbReference>
<dbReference type="PANTHER" id="PTHR12341:SF41">
    <property type="entry name" value="5'-3' EXORIBONUCLEASE 2"/>
    <property type="match status" value="1"/>
</dbReference>
<keyword evidence="8" id="KW-0862">Zinc</keyword>
<dbReference type="Pfam" id="PF03159">
    <property type="entry name" value="XRN_N"/>
    <property type="match status" value="1"/>
</dbReference>
<dbReference type="InterPro" id="IPR027073">
    <property type="entry name" value="5_3_exoribonuclease"/>
</dbReference>
<dbReference type="KEGG" id="tnl:113504793"/>
<evidence type="ECO:0000256" key="10">
    <source>
        <dbReference type="ARBA" id="ARBA00023242"/>
    </source>
</evidence>
<evidence type="ECO:0000256" key="11">
    <source>
        <dbReference type="PIRNR" id="PIRNR037239"/>
    </source>
</evidence>
<dbReference type="GeneID" id="113504793"/>
<feature type="compositionally biased region" description="Low complexity" evidence="12">
    <location>
        <begin position="917"/>
        <end position="936"/>
    </location>
</feature>
<evidence type="ECO:0000313" key="16">
    <source>
        <dbReference type="RefSeq" id="XP_026743038.1"/>
    </source>
</evidence>
<evidence type="ECO:0000259" key="14">
    <source>
        <dbReference type="Pfam" id="PF17846"/>
    </source>
</evidence>
<keyword evidence="5" id="KW-0479">Metal-binding</keyword>
<dbReference type="EC" id="3.1.13.-" evidence="11"/>
<evidence type="ECO:0000256" key="8">
    <source>
        <dbReference type="ARBA" id="ARBA00022833"/>
    </source>
</evidence>
<dbReference type="InterPro" id="IPR017151">
    <property type="entry name" value="Xrn2/3/4"/>
</dbReference>
<dbReference type="GO" id="GO:0008270">
    <property type="term" value="F:zinc ion binding"/>
    <property type="evidence" value="ECO:0007669"/>
    <property type="project" value="UniProtKB-KW"/>
</dbReference>
<dbReference type="FunFam" id="3.40.50.12390:FF:000003">
    <property type="entry name" value="5'-3' exoribonuclease"/>
    <property type="match status" value="1"/>
</dbReference>
<dbReference type="FunFam" id="3.40.50.12390:FF:000001">
    <property type="entry name" value="5'-3' exoribonuclease"/>
    <property type="match status" value="1"/>
</dbReference>
<feature type="region of interest" description="Disordered" evidence="12">
    <location>
        <begin position="815"/>
        <end position="987"/>
    </location>
</feature>
<keyword evidence="4 11" id="KW-0540">Nuclease</keyword>
<reference evidence="16" key="1">
    <citation type="submission" date="2025-08" db="UniProtKB">
        <authorList>
            <consortium name="RefSeq"/>
        </authorList>
    </citation>
    <scope>IDENTIFICATION</scope>
</reference>
<dbReference type="InParanoid" id="A0A7E5WQL7"/>
<proteinExistence type="inferred from homology"/>
<feature type="domain" description="Xrn1 N-terminal" evidence="13">
    <location>
        <begin position="1"/>
        <end position="255"/>
    </location>
</feature>
<evidence type="ECO:0000256" key="6">
    <source>
        <dbReference type="ARBA" id="ARBA00022771"/>
    </source>
</evidence>
<evidence type="ECO:0000256" key="3">
    <source>
        <dbReference type="ARBA" id="ARBA00022664"/>
    </source>
</evidence>
<feature type="region of interest" description="Disordered" evidence="12">
    <location>
        <begin position="467"/>
        <end position="492"/>
    </location>
</feature>
<dbReference type="GO" id="GO:0000956">
    <property type="term" value="P:nuclear-transcribed mRNA catabolic process"/>
    <property type="evidence" value="ECO:0007669"/>
    <property type="project" value="TreeGrafter"/>
</dbReference>
<name>A0A7E5WQL7_TRINI</name>
<dbReference type="Pfam" id="PF17846">
    <property type="entry name" value="XRN_M"/>
    <property type="match status" value="1"/>
</dbReference>
<keyword evidence="9 11" id="KW-0269">Exonuclease</keyword>
<dbReference type="CTD" id="33964"/>
<dbReference type="CDD" id="cd18673">
    <property type="entry name" value="PIN_XRN1-2-like"/>
    <property type="match status" value="1"/>
</dbReference>
<feature type="compositionally biased region" description="Polar residues" evidence="12">
    <location>
        <begin position="874"/>
        <end position="916"/>
    </location>
</feature>
<organism evidence="15 16">
    <name type="scientific">Trichoplusia ni</name>
    <name type="common">Cabbage looper</name>
    <dbReference type="NCBI Taxonomy" id="7111"/>
    <lineage>
        <taxon>Eukaryota</taxon>
        <taxon>Metazoa</taxon>
        <taxon>Ecdysozoa</taxon>
        <taxon>Arthropoda</taxon>
        <taxon>Hexapoda</taxon>
        <taxon>Insecta</taxon>
        <taxon>Pterygota</taxon>
        <taxon>Neoptera</taxon>
        <taxon>Endopterygota</taxon>
        <taxon>Lepidoptera</taxon>
        <taxon>Glossata</taxon>
        <taxon>Ditrysia</taxon>
        <taxon>Noctuoidea</taxon>
        <taxon>Noctuidae</taxon>
        <taxon>Plusiinae</taxon>
        <taxon>Trichoplusia</taxon>
    </lineage>
</organism>
<dbReference type="InterPro" id="IPR004859">
    <property type="entry name" value="Xrn1_N"/>
</dbReference>
<dbReference type="InterPro" id="IPR041412">
    <property type="entry name" value="Xrn1_helical"/>
</dbReference>
<evidence type="ECO:0000256" key="5">
    <source>
        <dbReference type="ARBA" id="ARBA00022723"/>
    </source>
</evidence>
<evidence type="ECO:0000256" key="9">
    <source>
        <dbReference type="ARBA" id="ARBA00022839"/>
    </source>
</evidence>
<gene>
    <name evidence="16" type="primary">LOC113504793</name>
</gene>
<feature type="domain" description="Xrn1 helical" evidence="14">
    <location>
        <begin position="324"/>
        <end position="775"/>
    </location>
</feature>
<evidence type="ECO:0000313" key="15">
    <source>
        <dbReference type="Proteomes" id="UP000322000"/>
    </source>
</evidence>
<evidence type="ECO:0000256" key="4">
    <source>
        <dbReference type="ARBA" id="ARBA00022722"/>
    </source>
</evidence>
<dbReference type="FunFam" id="1.25.40.1050:FF:000002">
    <property type="entry name" value="5'-3' exoribonuclease"/>
    <property type="match status" value="1"/>
</dbReference>
<comment type="similarity">
    <text evidence="2 11">Belongs to the 5'-3' exonuclease family. XRN2/RAT1 subfamily.</text>
</comment>
<comment type="subcellular location">
    <subcellularLocation>
        <location evidence="1">Nucleus</location>
    </subcellularLocation>
</comment>
<dbReference type="OrthoDB" id="372487at2759"/>
<evidence type="ECO:0000256" key="1">
    <source>
        <dbReference type="ARBA" id="ARBA00004123"/>
    </source>
</evidence>
<dbReference type="PIRSF" id="PIRSF037239">
    <property type="entry name" value="Exonuclease_Xrn2"/>
    <property type="match status" value="1"/>
</dbReference>
<dbReference type="GO" id="GO:0003723">
    <property type="term" value="F:RNA binding"/>
    <property type="evidence" value="ECO:0007669"/>
    <property type="project" value="TreeGrafter"/>
</dbReference>
<dbReference type="Gene3D" id="3.40.50.12390">
    <property type="match status" value="2"/>
</dbReference>
<evidence type="ECO:0000256" key="2">
    <source>
        <dbReference type="ARBA" id="ARBA00006994"/>
    </source>
</evidence>
<protein>
    <recommendedName>
        <fullName evidence="11">5'-3' exoribonuclease</fullName>
        <ecNumber evidence="11">3.1.13.-</ecNumber>
    </recommendedName>
</protein>
<evidence type="ECO:0000256" key="12">
    <source>
        <dbReference type="SAM" id="MobiDB-lite"/>
    </source>
</evidence>
<dbReference type="GO" id="GO:0005634">
    <property type="term" value="C:nucleus"/>
    <property type="evidence" value="ECO:0007669"/>
    <property type="project" value="UniProtKB-SubCell"/>
</dbReference>
<feature type="compositionally biased region" description="Polar residues" evidence="12">
    <location>
        <begin position="854"/>
        <end position="866"/>
    </location>
</feature>
<keyword evidence="10" id="KW-0539">Nucleus</keyword>
<dbReference type="PANTHER" id="PTHR12341">
    <property type="entry name" value="5'-&gt;3' EXORIBONUCLEASE"/>
    <property type="match status" value="1"/>
</dbReference>